<dbReference type="KEGG" id="vpe:Varpa_2385"/>
<dbReference type="Proteomes" id="UP000008917">
    <property type="component" value="Chromosome"/>
</dbReference>
<reference evidence="2" key="1">
    <citation type="submission" date="2010-12" db="EMBL/GenBank/DDBJ databases">
        <title>Complete sequence of Variovorax paradoxus EPS.</title>
        <authorList>
            <consortium name="US DOE Joint Genome Institute"/>
            <person name="Lucas S."/>
            <person name="Copeland A."/>
            <person name="Lapidus A."/>
            <person name="Cheng J.-F."/>
            <person name="Goodwin L."/>
            <person name="Pitluck S."/>
            <person name="Teshima H."/>
            <person name="Detter J.C."/>
            <person name="Han C."/>
            <person name="Tapia R."/>
            <person name="Land M."/>
            <person name="Hauser L."/>
            <person name="Kyrpides N."/>
            <person name="Ivanova N."/>
            <person name="Ovchinnikova G."/>
            <person name="Orwin P."/>
            <person name="Han J.-I.G."/>
            <person name="Woyke T."/>
        </authorList>
    </citation>
    <scope>NUCLEOTIDE SEQUENCE [LARGE SCALE GENOMIC DNA]</scope>
    <source>
        <strain evidence="2">EPS</strain>
    </source>
</reference>
<gene>
    <name evidence="1" type="ordered locus">Varpa_2385</name>
</gene>
<proteinExistence type="predicted"/>
<dbReference type="EMBL" id="CP002417">
    <property type="protein sequence ID" value="ADU36587.1"/>
    <property type="molecule type" value="Genomic_DNA"/>
</dbReference>
<name>E6UY57_VARPE</name>
<sequence length="30" mass="3335">MTNSRPGHIRCASIKTEYIVQKELTACAVN</sequence>
<dbReference type="AlphaFoldDB" id="E6UY57"/>
<organism evidence="1 2">
    <name type="scientific">Variovorax paradoxus (strain EPS)</name>
    <dbReference type="NCBI Taxonomy" id="595537"/>
    <lineage>
        <taxon>Bacteria</taxon>
        <taxon>Pseudomonadati</taxon>
        <taxon>Pseudomonadota</taxon>
        <taxon>Betaproteobacteria</taxon>
        <taxon>Burkholderiales</taxon>
        <taxon>Comamonadaceae</taxon>
        <taxon>Variovorax</taxon>
    </lineage>
</organism>
<dbReference type="HOGENOM" id="CLU_3405999_0_0_4"/>
<reference evidence="1 2" key="2">
    <citation type="journal article" date="2013" name="Genome Announc.">
        <title>Genome of the Root-Associated Plant Growth-Promoting Bacterium Variovorax paradoxus Strain EPS.</title>
        <authorList>
            <person name="Han J.I."/>
            <person name="Spain J.C."/>
            <person name="Leadbetter J.R."/>
            <person name="Ovchinnikova G."/>
            <person name="Goodwin L.A."/>
            <person name="Han C.S."/>
            <person name="Woyke T."/>
            <person name="Davenport K.W."/>
            <person name="Orwin P.M."/>
        </authorList>
    </citation>
    <scope>NUCLEOTIDE SEQUENCE [LARGE SCALE GENOMIC DNA]</scope>
    <source>
        <strain evidence="1 2">EPS</strain>
    </source>
</reference>
<evidence type="ECO:0000313" key="2">
    <source>
        <dbReference type="Proteomes" id="UP000008917"/>
    </source>
</evidence>
<protein>
    <submittedName>
        <fullName evidence="1">Uncharacterized protein</fullName>
    </submittedName>
</protein>
<evidence type="ECO:0000313" key="1">
    <source>
        <dbReference type="EMBL" id="ADU36587.1"/>
    </source>
</evidence>
<accession>E6UY57</accession>